<evidence type="ECO:0000313" key="3">
    <source>
        <dbReference type="EMBL" id="MBF1658159.1"/>
    </source>
</evidence>
<evidence type="ECO:0000259" key="2">
    <source>
        <dbReference type="PROSITE" id="PS50943"/>
    </source>
</evidence>
<dbReference type="SMART" id="SM00530">
    <property type="entry name" value="HTH_XRE"/>
    <property type="match status" value="1"/>
</dbReference>
<protein>
    <submittedName>
        <fullName evidence="3">ImmA/IrrE family metallo-endopeptidase</fullName>
    </submittedName>
</protein>
<comment type="similarity">
    <text evidence="1">Belongs to the short-chain fatty acyl-CoA assimilation regulator (ScfR) family.</text>
</comment>
<proteinExistence type="inferred from homology"/>
<dbReference type="SUPFAM" id="SSF47413">
    <property type="entry name" value="lambda repressor-like DNA-binding domains"/>
    <property type="match status" value="1"/>
</dbReference>
<sequence length="362" mass="39795">MSFNRPFCSPQRIALVRELYGIRKSELSMRLGVSARTVTCWELGLQAPSAGDVAALCRVFGVGPEFFEPQLEGLPVASGLPHFRSYRAGTQVAYRQAQAYVQVTQDLVRTLRDYVDFPALHLPDISADPELAESIVPQMAAQYVRHVWGLGDGPIAHVLREVENHGVCAVFAPFEHASLDAYSVFGGGVPLIVLNPTVGDYYRQRFDVAHELGHLVMHPDAEPGNKVIEAQADAFASELLAPSEVLHDELPTRMDGAGWLKLKELKERWGVSMKVLLDKAYALGRLTEEGYRAGLKSLSRNGWKLLEPGAISGVEEPSLIPHALELLGDVGVSPEEVRERSRVPQGYFGVMAARRPLLPVRA</sequence>
<reference evidence="3" key="1">
    <citation type="submission" date="2020-04" db="EMBL/GenBank/DDBJ databases">
        <title>Deep metagenomics examines the oral microbiome during advanced dental caries in children, revealing novel taxa and co-occurrences with host molecules.</title>
        <authorList>
            <person name="Baker J.L."/>
            <person name="Morton J.T."/>
            <person name="Dinis M."/>
            <person name="Alvarez R."/>
            <person name="Tran N.C."/>
            <person name="Knight R."/>
            <person name="Edlund A."/>
        </authorList>
    </citation>
    <scope>NUCLEOTIDE SEQUENCE</scope>
    <source>
        <strain evidence="3">JCVI_39_bin.18</strain>
    </source>
</reference>
<evidence type="ECO:0000313" key="4">
    <source>
        <dbReference type="Proteomes" id="UP000770330"/>
    </source>
</evidence>
<comment type="caution">
    <text evidence="3">The sequence shown here is derived from an EMBL/GenBank/DDBJ whole genome shotgun (WGS) entry which is preliminary data.</text>
</comment>
<organism evidence="3 4">
    <name type="scientific">Rothia mucilaginosa</name>
    <dbReference type="NCBI Taxonomy" id="43675"/>
    <lineage>
        <taxon>Bacteria</taxon>
        <taxon>Bacillati</taxon>
        <taxon>Actinomycetota</taxon>
        <taxon>Actinomycetes</taxon>
        <taxon>Micrococcales</taxon>
        <taxon>Micrococcaceae</taxon>
        <taxon>Rothia</taxon>
    </lineage>
</organism>
<dbReference type="Gene3D" id="1.10.10.2910">
    <property type="match status" value="1"/>
</dbReference>
<dbReference type="Proteomes" id="UP000770330">
    <property type="component" value="Unassembled WGS sequence"/>
</dbReference>
<gene>
    <name evidence="3" type="ORF">HXO61_09565</name>
</gene>
<dbReference type="EMBL" id="JABZXO010000037">
    <property type="protein sequence ID" value="MBF1658159.1"/>
    <property type="molecule type" value="Genomic_DNA"/>
</dbReference>
<dbReference type="Pfam" id="PF06114">
    <property type="entry name" value="Peptidase_M78"/>
    <property type="match status" value="1"/>
</dbReference>
<dbReference type="AlphaFoldDB" id="A0A930L1E1"/>
<dbReference type="Pfam" id="PF01381">
    <property type="entry name" value="HTH_3"/>
    <property type="match status" value="1"/>
</dbReference>
<dbReference type="InterPro" id="IPR001387">
    <property type="entry name" value="Cro/C1-type_HTH"/>
</dbReference>
<dbReference type="InterPro" id="IPR010982">
    <property type="entry name" value="Lambda_DNA-bd_dom_sf"/>
</dbReference>
<dbReference type="PANTHER" id="PTHR43236">
    <property type="entry name" value="ANTITOXIN HIGA1"/>
    <property type="match status" value="1"/>
</dbReference>
<accession>A0A930L1E1</accession>
<feature type="domain" description="HTH cro/C1-type" evidence="2">
    <location>
        <begin position="13"/>
        <end position="67"/>
    </location>
</feature>
<dbReference type="Gene3D" id="1.10.260.40">
    <property type="entry name" value="lambda repressor-like DNA-binding domains"/>
    <property type="match status" value="1"/>
</dbReference>
<dbReference type="PROSITE" id="PS50943">
    <property type="entry name" value="HTH_CROC1"/>
    <property type="match status" value="1"/>
</dbReference>
<dbReference type="GO" id="GO:0003677">
    <property type="term" value="F:DNA binding"/>
    <property type="evidence" value="ECO:0007669"/>
    <property type="project" value="InterPro"/>
</dbReference>
<evidence type="ECO:0000256" key="1">
    <source>
        <dbReference type="ARBA" id="ARBA00007227"/>
    </source>
</evidence>
<dbReference type="CDD" id="cd00093">
    <property type="entry name" value="HTH_XRE"/>
    <property type="match status" value="1"/>
</dbReference>
<name>A0A930L1E1_9MICC</name>
<dbReference type="InterPro" id="IPR052345">
    <property type="entry name" value="Rad_response_metalloprotease"/>
</dbReference>
<dbReference type="PANTHER" id="PTHR43236:SF1">
    <property type="entry name" value="BLL7220 PROTEIN"/>
    <property type="match status" value="1"/>
</dbReference>
<dbReference type="InterPro" id="IPR010359">
    <property type="entry name" value="IrrE_HExxH"/>
</dbReference>